<evidence type="ECO:0000256" key="1">
    <source>
        <dbReference type="SAM" id="Coils"/>
    </source>
</evidence>
<dbReference type="InterPro" id="IPR054722">
    <property type="entry name" value="PolX-like_BBD"/>
</dbReference>
<dbReference type="EMBL" id="BKCJ010003395">
    <property type="protein sequence ID" value="GEU54831.1"/>
    <property type="molecule type" value="Genomic_DNA"/>
</dbReference>
<dbReference type="Pfam" id="PF22936">
    <property type="entry name" value="Pol_BBD"/>
    <property type="match status" value="1"/>
</dbReference>
<comment type="caution">
    <text evidence="5">The sequence shown here is derived from an EMBL/GenBank/DDBJ whole genome shotgun (WGS) entry which is preliminary data.</text>
</comment>
<feature type="coiled-coil region" evidence="1">
    <location>
        <begin position="79"/>
        <end position="106"/>
    </location>
</feature>
<evidence type="ECO:0000313" key="5">
    <source>
        <dbReference type="EMBL" id="GEU54831.1"/>
    </source>
</evidence>
<evidence type="ECO:0000256" key="2">
    <source>
        <dbReference type="SAM" id="MobiDB-lite"/>
    </source>
</evidence>
<reference evidence="5" key="1">
    <citation type="journal article" date="2019" name="Sci. Rep.">
        <title>Draft genome of Tanacetum cinerariifolium, the natural source of mosquito coil.</title>
        <authorList>
            <person name="Yamashiro T."/>
            <person name="Shiraishi A."/>
            <person name="Satake H."/>
            <person name="Nakayama K."/>
        </authorList>
    </citation>
    <scope>NUCLEOTIDE SEQUENCE</scope>
</reference>
<dbReference type="InterPro" id="IPR013103">
    <property type="entry name" value="RVT_2"/>
</dbReference>
<name>A0A699GLK2_TANCI</name>
<gene>
    <name evidence="5" type="ORF">Tci_026809</name>
</gene>
<dbReference type="Pfam" id="PF07727">
    <property type="entry name" value="RVT_2"/>
    <property type="match status" value="1"/>
</dbReference>
<feature type="domain" description="Reverse transcriptase Ty1/copia-type" evidence="3">
    <location>
        <begin position="491"/>
        <end position="584"/>
    </location>
</feature>
<keyword evidence="1" id="KW-0175">Coiled coil</keyword>
<feature type="domain" description="Retrovirus-related Pol polyprotein from transposon TNT 1-94-like beta-barrel" evidence="4">
    <location>
        <begin position="192"/>
        <end position="223"/>
    </location>
</feature>
<protein>
    <submittedName>
        <fullName evidence="5">Uncharacterized protein</fullName>
    </submittedName>
</protein>
<dbReference type="AlphaFoldDB" id="A0A699GLK2"/>
<feature type="region of interest" description="Disordered" evidence="2">
    <location>
        <begin position="597"/>
        <end position="626"/>
    </location>
</feature>
<organism evidence="5">
    <name type="scientific">Tanacetum cinerariifolium</name>
    <name type="common">Dalmatian daisy</name>
    <name type="synonym">Chrysanthemum cinerariifolium</name>
    <dbReference type="NCBI Taxonomy" id="118510"/>
    <lineage>
        <taxon>Eukaryota</taxon>
        <taxon>Viridiplantae</taxon>
        <taxon>Streptophyta</taxon>
        <taxon>Embryophyta</taxon>
        <taxon>Tracheophyta</taxon>
        <taxon>Spermatophyta</taxon>
        <taxon>Magnoliopsida</taxon>
        <taxon>eudicotyledons</taxon>
        <taxon>Gunneridae</taxon>
        <taxon>Pentapetalae</taxon>
        <taxon>asterids</taxon>
        <taxon>campanulids</taxon>
        <taxon>Asterales</taxon>
        <taxon>Asteraceae</taxon>
        <taxon>Asteroideae</taxon>
        <taxon>Anthemideae</taxon>
        <taxon>Anthemidinae</taxon>
        <taxon>Tanacetum</taxon>
    </lineage>
</organism>
<proteinExistence type="predicted"/>
<evidence type="ECO:0000259" key="4">
    <source>
        <dbReference type="Pfam" id="PF22936"/>
    </source>
</evidence>
<evidence type="ECO:0000259" key="3">
    <source>
        <dbReference type="Pfam" id="PF07727"/>
    </source>
</evidence>
<accession>A0A699GLK2</accession>
<feature type="compositionally biased region" description="Basic and acidic residues" evidence="2">
    <location>
        <begin position="613"/>
        <end position="626"/>
    </location>
</feature>
<sequence length="819" mass="93124">MAYTSSSSNFEVSSCSKACLKSYETLKEHYDNLTKDFNKSQFNLGAYKAGLESVEARLEVYKKNEVVFEDDIQILKLDVMFREKAITELRQKFKKAEKERDDLKRYDSQGFDSQVLENQLNDKYNSGEGYHAVSPPYTGNYMPTKPDLIFDDEHVVSESVTSLPGIAKSEVKTSESKLKTGNPQYTLQNQGIFDSGCSRHMTGNKSFLTDYQEINGGFVTFGGSPNEVNTACYVQNRVLVTMPHNKTPYKLLIGRSPNIDFMKPFGCPVTIVNTLDHLGNFEGKTDEGFLVGYSINSKSVREKGLEWLFDIDSLIISMNYKPVTAGNQTYNDADDKDADEVTVKRDKGVSKGSKIDDQKRTDSITQDINTGGPSIDTANTNISSCSLNINTVGSNDPSMPSLEETSIFDVVYDDKEEGAEADRNNLELSTVVSPISTTRVHKDHPKEQIIEDLNLATQTRRMINFFLNKVLWLATLTNREEQITKIIRTAYLLVFSPNKNPKRTIGTKWFFRNKKDERGIVIRNKVRLVAQGYTQEESIDYDEVVAPVARIEAIKLFLAYASFMGFIVYQMDVKSAFLYGTIEELFQYTTREDSLVEVAAPPPKSKPTRGRPKRTDQNEDAPRSSAWKNKEKIMLCKGWVHVSENNAVGNARRESRFWTNVLRAHASEAGDKDYFAMALLDYEAEHGIPFIFVIVRSSFNTEFGDASINLNVDVGDDEEDEVHELPRPMGKKKRKVNGVRYGNEQGTCHGNEERRTLSVFGDQKEGEETREQELAMQQYKQRQKDIMFYMRPYHHLTGDARRHIEETRAGVKVKWNLKY</sequence>